<gene>
    <name evidence="1" type="ORF">LDX50_03445</name>
</gene>
<keyword evidence="2" id="KW-1185">Reference proteome</keyword>
<dbReference type="RefSeq" id="WP_225697015.1">
    <property type="nucleotide sequence ID" value="NZ_JAIXNE010000001.1"/>
</dbReference>
<dbReference type="InterPro" id="IPR003787">
    <property type="entry name" value="Sulphur_relay_DsrE/F-like"/>
</dbReference>
<dbReference type="Gene3D" id="3.40.1260.10">
    <property type="entry name" value="DsrEFH-like"/>
    <property type="match status" value="1"/>
</dbReference>
<proteinExistence type="predicted"/>
<dbReference type="Proteomes" id="UP001139409">
    <property type="component" value="Unassembled WGS sequence"/>
</dbReference>
<sequence length="139" mass="15498">MNRLYFIFAFIFIVAISASAQEKPIRIVFDITSADDGTHQSAIRHLQLMTDAYPNAQFELVSYGKSLPMLLPEKSTVAPEISALLAKPNVNFYVCEMTLKKYGKTKADLIPGVGTVPDGIMEIVMKQNDGWAYIKEAHQ</sequence>
<evidence type="ECO:0000313" key="1">
    <source>
        <dbReference type="EMBL" id="MCA6073905.1"/>
    </source>
</evidence>
<comment type="caution">
    <text evidence="1">The sequence shown here is derived from an EMBL/GenBank/DDBJ whole genome shotgun (WGS) entry which is preliminary data.</text>
</comment>
<dbReference type="InterPro" id="IPR027396">
    <property type="entry name" value="DsrEFH-like"/>
</dbReference>
<protein>
    <submittedName>
        <fullName evidence="1">DsrE family protein</fullName>
    </submittedName>
</protein>
<dbReference type="SUPFAM" id="SSF75169">
    <property type="entry name" value="DsrEFH-like"/>
    <property type="match status" value="1"/>
</dbReference>
<dbReference type="AlphaFoldDB" id="A0A9X1HKY0"/>
<dbReference type="Pfam" id="PF02635">
    <property type="entry name" value="DsrE"/>
    <property type="match status" value="1"/>
</dbReference>
<dbReference type="EMBL" id="JAIXNE010000001">
    <property type="protein sequence ID" value="MCA6073905.1"/>
    <property type="molecule type" value="Genomic_DNA"/>
</dbReference>
<name>A0A9X1HKY0_9BACT</name>
<organism evidence="1 2">
    <name type="scientific">Fulvivirga sedimenti</name>
    <dbReference type="NCBI Taxonomy" id="2879465"/>
    <lineage>
        <taxon>Bacteria</taxon>
        <taxon>Pseudomonadati</taxon>
        <taxon>Bacteroidota</taxon>
        <taxon>Cytophagia</taxon>
        <taxon>Cytophagales</taxon>
        <taxon>Fulvivirgaceae</taxon>
        <taxon>Fulvivirga</taxon>
    </lineage>
</organism>
<dbReference type="PANTHER" id="PTHR37691">
    <property type="entry name" value="BLR3518 PROTEIN"/>
    <property type="match status" value="1"/>
</dbReference>
<dbReference type="PANTHER" id="PTHR37691:SF1">
    <property type="entry name" value="BLR3518 PROTEIN"/>
    <property type="match status" value="1"/>
</dbReference>
<accession>A0A9X1HKY0</accession>
<reference evidence="1" key="1">
    <citation type="submission" date="2021-09" db="EMBL/GenBank/DDBJ databases">
        <title>Fulvivirga sp. isolated from coastal sediment.</title>
        <authorList>
            <person name="Yu H."/>
        </authorList>
    </citation>
    <scope>NUCLEOTIDE SEQUENCE</scope>
    <source>
        <strain evidence="1">1062</strain>
    </source>
</reference>
<evidence type="ECO:0000313" key="2">
    <source>
        <dbReference type="Proteomes" id="UP001139409"/>
    </source>
</evidence>